<organism evidence="1 2">
    <name type="scientific">Mucor flavus</name>
    <dbReference type="NCBI Taxonomy" id="439312"/>
    <lineage>
        <taxon>Eukaryota</taxon>
        <taxon>Fungi</taxon>
        <taxon>Fungi incertae sedis</taxon>
        <taxon>Mucoromycota</taxon>
        <taxon>Mucoromycotina</taxon>
        <taxon>Mucoromycetes</taxon>
        <taxon>Mucorales</taxon>
        <taxon>Mucorineae</taxon>
        <taxon>Mucoraceae</taxon>
        <taxon>Mucor</taxon>
    </lineage>
</organism>
<name>A0ABP9ZCR3_9FUNG</name>
<sequence length="136" mass="15698">MVEHWLEFVGQNFDSIHLKLNGKRKGKEKEVEKEIVSDDTIPSNKELDISLPEHITDERFELNEVNNVVLLSSQGQKLKDYLPNGFNTDQPSQCLPPAPNRDFMNSYSFNKQLKYLFNTSHLQLIQSTYFGPRGPT</sequence>
<evidence type="ECO:0000313" key="1">
    <source>
        <dbReference type="EMBL" id="GAA5816911.1"/>
    </source>
</evidence>
<accession>A0ABP9ZCR3</accession>
<comment type="caution">
    <text evidence="1">The sequence shown here is derived from an EMBL/GenBank/DDBJ whole genome shotgun (WGS) entry which is preliminary data.</text>
</comment>
<dbReference type="Proteomes" id="UP001473302">
    <property type="component" value="Unassembled WGS sequence"/>
</dbReference>
<proteinExistence type="predicted"/>
<gene>
    <name evidence="1" type="ORF">MFLAVUS_010446</name>
</gene>
<protein>
    <submittedName>
        <fullName evidence="1">Uncharacterized protein</fullName>
    </submittedName>
</protein>
<evidence type="ECO:0000313" key="2">
    <source>
        <dbReference type="Proteomes" id="UP001473302"/>
    </source>
</evidence>
<reference evidence="1 2" key="1">
    <citation type="submission" date="2024-04" db="EMBL/GenBank/DDBJ databases">
        <title>genome sequences of Mucor flavus KT1a and Helicostylum pulchrum KT1b strains isolated from the surface of a dry-aged beef.</title>
        <authorList>
            <person name="Toyotome T."/>
            <person name="Hosono M."/>
            <person name="Torimaru M."/>
            <person name="Fukuda K."/>
            <person name="Mikami N."/>
        </authorList>
    </citation>
    <scope>NUCLEOTIDE SEQUENCE [LARGE SCALE GENOMIC DNA]</scope>
    <source>
        <strain evidence="1 2">KT1a</strain>
    </source>
</reference>
<keyword evidence="2" id="KW-1185">Reference proteome</keyword>
<dbReference type="EMBL" id="BAABUK010000036">
    <property type="protein sequence ID" value="GAA5816911.1"/>
    <property type="molecule type" value="Genomic_DNA"/>
</dbReference>